<organism evidence="2 3">
    <name type="scientific">Oryza sativa subsp. japonica</name>
    <name type="common">Rice</name>
    <dbReference type="NCBI Taxonomy" id="39947"/>
    <lineage>
        <taxon>Eukaryota</taxon>
        <taxon>Viridiplantae</taxon>
        <taxon>Streptophyta</taxon>
        <taxon>Embryophyta</taxon>
        <taxon>Tracheophyta</taxon>
        <taxon>Spermatophyta</taxon>
        <taxon>Magnoliopsida</taxon>
        <taxon>Liliopsida</taxon>
        <taxon>Poales</taxon>
        <taxon>Poaceae</taxon>
        <taxon>BOP clade</taxon>
        <taxon>Oryzoideae</taxon>
        <taxon>Oryzeae</taxon>
        <taxon>Oryzinae</taxon>
        <taxon>Oryza</taxon>
        <taxon>Oryza sativa</taxon>
    </lineage>
</organism>
<dbReference type="EMBL" id="AP003871">
    <property type="protein sequence ID" value="BAD08785.1"/>
    <property type="molecule type" value="Genomic_DNA"/>
</dbReference>
<name>Q6ZKR3_ORYSJ</name>
<dbReference type="AlphaFoldDB" id="Q6ZKR3"/>
<feature type="region of interest" description="Disordered" evidence="1">
    <location>
        <begin position="85"/>
        <end position="142"/>
    </location>
</feature>
<proteinExistence type="predicted"/>
<sequence length="142" mass="14735">MAAKGGGKSWCGPETKNEACAWAEHAASYCCNAVLGTRIYLQKPSLDEVEADGGVPEGAAAVAEEEDSTCSTIEIPEETLHSHVLEEEESMKPPSSASAVLAADRLQIDAADASPRRPPSRRSSLGRPLPPTATASCDQGAG</sequence>
<evidence type="ECO:0000313" key="3">
    <source>
        <dbReference type="Proteomes" id="UP000000763"/>
    </source>
</evidence>
<dbReference type="Proteomes" id="UP000000763">
    <property type="component" value="Chromosome 8"/>
</dbReference>
<gene>
    <name evidence="2" type="primary">OJ1117_F10.13</name>
</gene>
<reference evidence="3" key="2">
    <citation type="journal article" date="2008" name="Nucleic Acids Res.">
        <title>The rice annotation project database (RAP-DB): 2008 update.</title>
        <authorList>
            <consortium name="The rice annotation project (RAP)"/>
        </authorList>
    </citation>
    <scope>GENOME REANNOTATION</scope>
    <source>
        <strain evidence="3">cv. Nipponbare</strain>
    </source>
</reference>
<reference evidence="3" key="1">
    <citation type="journal article" date="2005" name="Nature">
        <title>The map-based sequence of the rice genome.</title>
        <authorList>
            <consortium name="International rice genome sequencing project (IRGSP)"/>
            <person name="Matsumoto T."/>
            <person name="Wu J."/>
            <person name="Kanamori H."/>
            <person name="Katayose Y."/>
            <person name="Fujisawa M."/>
            <person name="Namiki N."/>
            <person name="Mizuno H."/>
            <person name="Yamamoto K."/>
            <person name="Antonio B.A."/>
            <person name="Baba T."/>
            <person name="Sakata K."/>
            <person name="Nagamura Y."/>
            <person name="Aoki H."/>
            <person name="Arikawa K."/>
            <person name="Arita K."/>
            <person name="Bito T."/>
            <person name="Chiden Y."/>
            <person name="Fujitsuka N."/>
            <person name="Fukunaka R."/>
            <person name="Hamada M."/>
            <person name="Harada C."/>
            <person name="Hayashi A."/>
            <person name="Hijishita S."/>
            <person name="Honda M."/>
            <person name="Hosokawa S."/>
            <person name="Ichikawa Y."/>
            <person name="Idonuma A."/>
            <person name="Iijima M."/>
            <person name="Ikeda M."/>
            <person name="Ikeno M."/>
            <person name="Ito K."/>
            <person name="Ito S."/>
            <person name="Ito T."/>
            <person name="Ito Y."/>
            <person name="Ito Y."/>
            <person name="Iwabuchi A."/>
            <person name="Kamiya K."/>
            <person name="Karasawa W."/>
            <person name="Kurita K."/>
            <person name="Katagiri S."/>
            <person name="Kikuta A."/>
            <person name="Kobayashi H."/>
            <person name="Kobayashi N."/>
            <person name="Machita K."/>
            <person name="Maehara T."/>
            <person name="Masukawa M."/>
            <person name="Mizubayashi T."/>
            <person name="Mukai Y."/>
            <person name="Nagasaki H."/>
            <person name="Nagata Y."/>
            <person name="Naito S."/>
            <person name="Nakashima M."/>
            <person name="Nakama Y."/>
            <person name="Nakamichi Y."/>
            <person name="Nakamura M."/>
            <person name="Meguro A."/>
            <person name="Negishi M."/>
            <person name="Ohta I."/>
            <person name="Ohta T."/>
            <person name="Okamoto M."/>
            <person name="Ono N."/>
            <person name="Saji S."/>
            <person name="Sakaguchi M."/>
            <person name="Sakai K."/>
            <person name="Shibata M."/>
            <person name="Shimokawa T."/>
            <person name="Song J."/>
            <person name="Takazaki Y."/>
            <person name="Terasawa K."/>
            <person name="Tsugane M."/>
            <person name="Tsuji K."/>
            <person name="Ueda S."/>
            <person name="Waki K."/>
            <person name="Yamagata H."/>
            <person name="Yamamoto M."/>
            <person name="Yamamoto S."/>
            <person name="Yamane H."/>
            <person name="Yoshiki S."/>
            <person name="Yoshihara R."/>
            <person name="Yukawa K."/>
            <person name="Zhong H."/>
            <person name="Yano M."/>
            <person name="Yuan Q."/>
            <person name="Ouyang S."/>
            <person name="Liu J."/>
            <person name="Jones K.M."/>
            <person name="Gansberger K."/>
            <person name="Moffat K."/>
            <person name="Hill J."/>
            <person name="Bera J."/>
            <person name="Fadrosh D."/>
            <person name="Jin S."/>
            <person name="Johri S."/>
            <person name="Kim M."/>
            <person name="Overton L."/>
            <person name="Reardon M."/>
            <person name="Tsitrin T."/>
            <person name="Vuong H."/>
            <person name="Weaver B."/>
            <person name="Ciecko A."/>
            <person name="Tallon L."/>
            <person name="Jackson J."/>
            <person name="Pai G."/>
            <person name="Aken S.V."/>
            <person name="Utterback T."/>
            <person name="Reidmuller S."/>
            <person name="Feldblyum T."/>
            <person name="Hsiao J."/>
            <person name="Zismann V."/>
            <person name="Iobst S."/>
            <person name="de Vazeille A.R."/>
            <person name="Buell C.R."/>
            <person name="Ying K."/>
            <person name="Li Y."/>
            <person name="Lu T."/>
            <person name="Huang Y."/>
            <person name="Zhao Q."/>
            <person name="Feng Q."/>
            <person name="Zhang L."/>
            <person name="Zhu J."/>
            <person name="Weng Q."/>
            <person name="Mu J."/>
            <person name="Lu Y."/>
            <person name="Fan D."/>
            <person name="Liu Y."/>
            <person name="Guan J."/>
            <person name="Zhang Y."/>
            <person name="Yu S."/>
            <person name="Liu X."/>
            <person name="Zhang Y."/>
            <person name="Hong G."/>
            <person name="Han B."/>
            <person name="Choisne N."/>
            <person name="Demange N."/>
            <person name="Orjeda G."/>
            <person name="Samain S."/>
            <person name="Cattolico L."/>
            <person name="Pelletier E."/>
            <person name="Couloux A."/>
            <person name="Segurens B."/>
            <person name="Wincker P."/>
            <person name="D'Hont A."/>
            <person name="Scarpelli C."/>
            <person name="Weissenbach J."/>
            <person name="Salanoubat M."/>
            <person name="Quetier F."/>
            <person name="Yu Y."/>
            <person name="Kim H.R."/>
            <person name="Rambo T."/>
            <person name="Currie J."/>
            <person name="Collura K."/>
            <person name="Luo M."/>
            <person name="Yang T."/>
            <person name="Ammiraju J.S.S."/>
            <person name="Engler F."/>
            <person name="Soderlund C."/>
            <person name="Wing R.A."/>
            <person name="Palmer L.E."/>
            <person name="de la Bastide M."/>
            <person name="Spiegel L."/>
            <person name="Nascimento L."/>
            <person name="Zutavern T."/>
            <person name="O'Shaughnessy A."/>
            <person name="Dike S."/>
            <person name="Dedhia N."/>
            <person name="Preston R."/>
            <person name="Balija V."/>
            <person name="McCombie W.R."/>
            <person name="Chow T."/>
            <person name="Chen H."/>
            <person name="Chung M."/>
            <person name="Chen C."/>
            <person name="Shaw J."/>
            <person name="Wu H."/>
            <person name="Hsiao K."/>
            <person name="Chao Y."/>
            <person name="Chu M."/>
            <person name="Cheng C."/>
            <person name="Hour A."/>
            <person name="Lee P."/>
            <person name="Lin S."/>
            <person name="Lin Y."/>
            <person name="Liou J."/>
            <person name="Liu S."/>
            <person name="Hsing Y."/>
            <person name="Raghuvanshi S."/>
            <person name="Mohanty A."/>
            <person name="Bharti A.K."/>
            <person name="Gaur A."/>
            <person name="Gupta V."/>
            <person name="Kumar D."/>
            <person name="Ravi V."/>
            <person name="Vij S."/>
            <person name="Kapur A."/>
            <person name="Khurana P."/>
            <person name="Khurana P."/>
            <person name="Khurana J.P."/>
            <person name="Tyagi A.K."/>
            <person name="Gaikwad K."/>
            <person name="Singh A."/>
            <person name="Dalal V."/>
            <person name="Srivastava S."/>
            <person name="Dixit A."/>
            <person name="Pal A.K."/>
            <person name="Ghazi I.A."/>
            <person name="Yadav M."/>
            <person name="Pandit A."/>
            <person name="Bhargava A."/>
            <person name="Sureshbabu K."/>
            <person name="Batra K."/>
            <person name="Sharma T.R."/>
            <person name="Mohapatra T."/>
            <person name="Singh N.K."/>
            <person name="Messing J."/>
            <person name="Nelson A.B."/>
            <person name="Fuks G."/>
            <person name="Kavchok S."/>
            <person name="Keizer G."/>
            <person name="Linton E."/>
            <person name="Llaca V."/>
            <person name="Song R."/>
            <person name="Tanyolac B."/>
            <person name="Young S."/>
            <person name="Ho-Il K."/>
            <person name="Hahn J.H."/>
            <person name="Sangsakoo G."/>
            <person name="Vanavichit A."/>
            <person name="de Mattos Luiz.A.T."/>
            <person name="Zimmer P.D."/>
            <person name="Malone G."/>
            <person name="Dellagostin O."/>
            <person name="de Oliveira A.C."/>
            <person name="Bevan M."/>
            <person name="Bancroft I."/>
            <person name="Minx P."/>
            <person name="Cordum H."/>
            <person name="Wilson R."/>
            <person name="Cheng Z."/>
            <person name="Jin W."/>
            <person name="Jiang J."/>
            <person name="Leong S.A."/>
            <person name="Iwama H."/>
            <person name="Gojobori T."/>
            <person name="Itoh T."/>
            <person name="Niimura Y."/>
            <person name="Fujii Y."/>
            <person name="Habara T."/>
            <person name="Sakai H."/>
            <person name="Sato Y."/>
            <person name="Wilson G."/>
            <person name="Kumar K."/>
            <person name="McCouch S."/>
            <person name="Juretic N."/>
            <person name="Hoen D."/>
            <person name="Wright S."/>
            <person name="Bruskiewich R."/>
            <person name="Bureau T."/>
            <person name="Miyao A."/>
            <person name="Hirochika H."/>
            <person name="Nishikawa T."/>
            <person name="Kadowaki K."/>
            <person name="Sugiura M."/>
            <person name="Burr B."/>
            <person name="Sasaki T."/>
        </authorList>
    </citation>
    <scope>NUCLEOTIDE SEQUENCE [LARGE SCALE GENOMIC DNA]</scope>
    <source>
        <strain evidence="3">cv. Nipponbare</strain>
    </source>
</reference>
<evidence type="ECO:0000313" key="2">
    <source>
        <dbReference type="EMBL" id="BAD08785.1"/>
    </source>
</evidence>
<protein>
    <submittedName>
        <fullName evidence="2">Uncharacterized protein</fullName>
    </submittedName>
</protein>
<feature type="compositionally biased region" description="Polar residues" evidence="1">
    <location>
        <begin position="133"/>
        <end position="142"/>
    </location>
</feature>
<accession>Q6ZKR3</accession>
<evidence type="ECO:0000256" key="1">
    <source>
        <dbReference type="SAM" id="MobiDB-lite"/>
    </source>
</evidence>